<evidence type="ECO:0000256" key="1">
    <source>
        <dbReference type="ARBA" id="ARBA00004651"/>
    </source>
</evidence>
<dbReference type="CDD" id="cd06579">
    <property type="entry name" value="TM_PBP1_transp_AraH_like"/>
    <property type="match status" value="1"/>
</dbReference>
<dbReference type="AlphaFoldDB" id="A0A6J6NRR2"/>
<keyword evidence="5 6" id="KW-0472">Membrane</keyword>
<keyword evidence="3 6" id="KW-0812">Transmembrane</keyword>
<dbReference type="PANTHER" id="PTHR32196">
    <property type="entry name" value="ABC TRANSPORTER PERMEASE PROTEIN YPHD-RELATED-RELATED"/>
    <property type="match status" value="1"/>
</dbReference>
<evidence type="ECO:0000313" key="7">
    <source>
        <dbReference type="EMBL" id="CAB4688622.1"/>
    </source>
</evidence>
<evidence type="ECO:0000256" key="5">
    <source>
        <dbReference type="ARBA" id="ARBA00023136"/>
    </source>
</evidence>
<dbReference type="EMBL" id="CAEZXB010000052">
    <property type="protein sequence ID" value="CAB4688622.1"/>
    <property type="molecule type" value="Genomic_DNA"/>
</dbReference>
<dbReference type="PANTHER" id="PTHR32196:SF72">
    <property type="entry name" value="RIBOSE IMPORT PERMEASE PROTEIN RBSC"/>
    <property type="match status" value="1"/>
</dbReference>
<protein>
    <submittedName>
        <fullName evidence="7">Unannotated protein</fullName>
    </submittedName>
</protein>
<sequence length="332" mass="34100">MNNPIVTQQPIEARATTGLMVVAKRYLVKYNLLLIFVLLCVVGSIVSPNFATTANITNVLQQTSLVGIVSIGMTFVILTGNIDLSVGSVAAFAGMIIAIFVNDGMNLWLSVLLGILCGVISGAVLGGLSAFLTVPSFMTTLAGLVGIRGATYLLSDGVPVSGIPDVLTNIGTGRVGGIPDVGIIFISIAILAAVALRFTVFGEHLYATGSNEVAARLSGVNTKLIVASAFAICGALAAVAGVLLTARLTVGQPTAYVGLELDAIAAVVLGGTSLFGGRGGVFGTVIAVFMLAVIRNVFNLMGLGSFYQMVITGVVLIIALVLNRIAENRGKR</sequence>
<feature type="transmembrane region" description="Helical" evidence="6">
    <location>
        <begin position="306"/>
        <end position="326"/>
    </location>
</feature>
<dbReference type="Pfam" id="PF02653">
    <property type="entry name" value="BPD_transp_2"/>
    <property type="match status" value="1"/>
</dbReference>
<reference evidence="7" key="1">
    <citation type="submission" date="2020-05" db="EMBL/GenBank/DDBJ databases">
        <authorList>
            <person name="Chiriac C."/>
            <person name="Salcher M."/>
            <person name="Ghai R."/>
            <person name="Kavagutti S V."/>
        </authorList>
    </citation>
    <scope>NUCLEOTIDE SEQUENCE</scope>
</reference>
<organism evidence="7">
    <name type="scientific">freshwater metagenome</name>
    <dbReference type="NCBI Taxonomy" id="449393"/>
    <lineage>
        <taxon>unclassified sequences</taxon>
        <taxon>metagenomes</taxon>
        <taxon>ecological metagenomes</taxon>
    </lineage>
</organism>
<dbReference type="GO" id="GO:0022857">
    <property type="term" value="F:transmembrane transporter activity"/>
    <property type="evidence" value="ECO:0007669"/>
    <property type="project" value="InterPro"/>
</dbReference>
<feature type="transmembrane region" description="Helical" evidence="6">
    <location>
        <begin position="30"/>
        <end position="47"/>
    </location>
</feature>
<feature type="transmembrane region" description="Helical" evidence="6">
    <location>
        <begin position="264"/>
        <end position="294"/>
    </location>
</feature>
<evidence type="ECO:0000256" key="6">
    <source>
        <dbReference type="SAM" id="Phobius"/>
    </source>
</evidence>
<feature type="transmembrane region" description="Helical" evidence="6">
    <location>
        <begin position="181"/>
        <end position="200"/>
    </location>
</feature>
<feature type="transmembrane region" description="Helical" evidence="6">
    <location>
        <begin position="107"/>
        <end position="132"/>
    </location>
</feature>
<evidence type="ECO:0000256" key="3">
    <source>
        <dbReference type="ARBA" id="ARBA00022692"/>
    </source>
</evidence>
<feature type="transmembrane region" description="Helical" evidence="6">
    <location>
        <begin position="220"/>
        <end position="244"/>
    </location>
</feature>
<accession>A0A6J6NRR2</accession>
<dbReference type="InterPro" id="IPR001851">
    <property type="entry name" value="ABC_transp_permease"/>
</dbReference>
<evidence type="ECO:0000256" key="2">
    <source>
        <dbReference type="ARBA" id="ARBA00022475"/>
    </source>
</evidence>
<feature type="transmembrane region" description="Helical" evidence="6">
    <location>
        <begin position="59"/>
        <end position="77"/>
    </location>
</feature>
<name>A0A6J6NRR2_9ZZZZ</name>
<feature type="transmembrane region" description="Helical" evidence="6">
    <location>
        <begin position="84"/>
        <end position="101"/>
    </location>
</feature>
<keyword evidence="4 6" id="KW-1133">Transmembrane helix</keyword>
<proteinExistence type="predicted"/>
<keyword evidence="2" id="KW-1003">Cell membrane</keyword>
<comment type="subcellular location">
    <subcellularLocation>
        <location evidence="1">Cell membrane</location>
        <topology evidence="1">Multi-pass membrane protein</topology>
    </subcellularLocation>
</comment>
<evidence type="ECO:0000256" key="4">
    <source>
        <dbReference type="ARBA" id="ARBA00022989"/>
    </source>
</evidence>
<dbReference type="GO" id="GO:0005886">
    <property type="term" value="C:plasma membrane"/>
    <property type="evidence" value="ECO:0007669"/>
    <property type="project" value="UniProtKB-SubCell"/>
</dbReference>
<gene>
    <name evidence="7" type="ORF">UFOPK2342_01632</name>
</gene>